<protein>
    <submittedName>
        <fullName evidence="1">Uncharacterized protein</fullName>
    </submittedName>
</protein>
<proteinExistence type="predicted"/>
<accession>A0ACC2K8Y2</accession>
<dbReference type="EMBL" id="CM056812">
    <property type="protein sequence ID" value="KAJ8617493.1"/>
    <property type="molecule type" value="Genomic_DNA"/>
</dbReference>
<dbReference type="Proteomes" id="UP001234297">
    <property type="component" value="Chromosome 4"/>
</dbReference>
<reference evidence="1 2" key="1">
    <citation type="journal article" date="2022" name="Hortic Res">
        <title>A haplotype resolved chromosomal level avocado genome allows analysis of novel avocado genes.</title>
        <authorList>
            <person name="Nath O."/>
            <person name="Fletcher S.J."/>
            <person name="Hayward A."/>
            <person name="Shaw L.M."/>
            <person name="Masouleh A.K."/>
            <person name="Furtado A."/>
            <person name="Henry R.J."/>
            <person name="Mitter N."/>
        </authorList>
    </citation>
    <scope>NUCLEOTIDE SEQUENCE [LARGE SCALE GENOMIC DNA]</scope>
    <source>
        <strain evidence="2">cv. Hass</strain>
    </source>
</reference>
<keyword evidence="2" id="KW-1185">Reference proteome</keyword>
<organism evidence="1 2">
    <name type="scientific">Persea americana</name>
    <name type="common">Avocado</name>
    <dbReference type="NCBI Taxonomy" id="3435"/>
    <lineage>
        <taxon>Eukaryota</taxon>
        <taxon>Viridiplantae</taxon>
        <taxon>Streptophyta</taxon>
        <taxon>Embryophyta</taxon>
        <taxon>Tracheophyta</taxon>
        <taxon>Spermatophyta</taxon>
        <taxon>Magnoliopsida</taxon>
        <taxon>Magnoliidae</taxon>
        <taxon>Laurales</taxon>
        <taxon>Lauraceae</taxon>
        <taxon>Persea</taxon>
    </lineage>
</organism>
<sequence>MEVGPTVTKEEGRISPRRRVLRGRTVSPRVIAGFRYRTRQFHELRRRLSGRHGGERCAEDSGCLGLEESANEGMDTVPGVMVVPRDKLRDEDRALHFH</sequence>
<evidence type="ECO:0000313" key="2">
    <source>
        <dbReference type="Proteomes" id="UP001234297"/>
    </source>
</evidence>
<name>A0ACC2K8Y2_PERAE</name>
<comment type="caution">
    <text evidence="1">The sequence shown here is derived from an EMBL/GenBank/DDBJ whole genome shotgun (WGS) entry which is preliminary data.</text>
</comment>
<evidence type="ECO:0000313" key="1">
    <source>
        <dbReference type="EMBL" id="KAJ8617493.1"/>
    </source>
</evidence>
<gene>
    <name evidence="1" type="ORF">MRB53_013679</name>
</gene>